<accession>A0A0R3TAN8</accession>
<organism evidence="3">
    <name type="scientific">Rodentolepis nana</name>
    <name type="common">Dwarf tapeworm</name>
    <name type="synonym">Hymenolepis nana</name>
    <dbReference type="NCBI Taxonomy" id="102285"/>
    <lineage>
        <taxon>Eukaryota</taxon>
        <taxon>Metazoa</taxon>
        <taxon>Spiralia</taxon>
        <taxon>Lophotrochozoa</taxon>
        <taxon>Platyhelminthes</taxon>
        <taxon>Cestoda</taxon>
        <taxon>Eucestoda</taxon>
        <taxon>Cyclophyllidea</taxon>
        <taxon>Hymenolepididae</taxon>
        <taxon>Rodentolepis</taxon>
    </lineage>
</organism>
<evidence type="ECO:0000313" key="1">
    <source>
        <dbReference type="EMBL" id="VDN99984.1"/>
    </source>
</evidence>
<dbReference type="EMBL" id="UZAE01002707">
    <property type="protein sequence ID" value="VDN99984.1"/>
    <property type="molecule type" value="Genomic_DNA"/>
</dbReference>
<dbReference type="AlphaFoldDB" id="A0A0R3TAN8"/>
<name>A0A0R3TAN8_RODNA</name>
<dbReference type="WBParaSite" id="HNAJ_0000412701-mRNA-1">
    <property type="protein sequence ID" value="HNAJ_0000412701-mRNA-1"/>
    <property type="gene ID" value="HNAJ_0000412701"/>
</dbReference>
<gene>
    <name evidence="1" type="ORF">HNAJ_LOCUS4125</name>
</gene>
<reference evidence="1 2" key="2">
    <citation type="submission" date="2018-11" db="EMBL/GenBank/DDBJ databases">
        <authorList>
            <consortium name="Pathogen Informatics"/>
        </authorList>
    </citation>
    <scope>NUCLEOTIDE SEQUENCE [LARGE SCALE GENOMIC DNA]</scope>
</reference>
<proteinExistence type="predicted"/>
<evidence type="ECO:0000313" key="3">
    <source>
        <dbReference type="WBParaSite" id="HNAJ_0000412701-mRNA-1"/>
    </source>
</evidence>
<sequence length="61" mass="7421">MTSGMIRHSRQNPKDIQEFHSIVSITEGLLYIKQMRLHLRCLFSSQFVFVHLQSQWHFRLY</sequence>
<protein>
    <submittedName>
        <fullName evidence="1 3">Uncharacterized protein</fullName>
    </submittedName>
</protein>
<keyword evidence="2" id="KW-1185">Reference proteome</keyword>
<evidence type="ECO:0000313" key="2">
    <source>
        <dbReference type="Proteomes" id="UP000278807"/>
    </source>
</evidence>
<dbReference type="Proteomes" id="UP000278807">
    <property type="component" value="Unassembled WGS sequence"/>
</dbReference>
<reference evidence="3" key="1">
    <citation type="submission" date="2017-02" db="UniProtKB">
        <authorList>
            <consortium name="WormBaseParasite"/>
        </authorList>
    </citation>
    <scope>IDENTIFICATION</scope>
</reference>